<evidence type="ECO:0000256" key="16">
    <source>
        <dbReference type="ARBA" id="ARBA00023209"/>
    </source>
</evidence>
<evidence type="ECO:0000256" key="15">
    <source>
        <dbReference type="ARBA" id="ARBA00023136"/>
    </source>
</evidence>
<evidence type="ECO:0000256" key="11">
    <source>
        <dbReference type="ARBA" id="ARBA00022692"/>
    </source>
</evidence>
<dbReference type="PANTHER" id="PTHR46382">
    <property type="entry name" value="PHOSPHATIDATE CYTIDYLYLTRANSFERASE"/>
    <property type="match status" value="1"/>
</dbReference>
<evidence type="ECO:0000256" key="17">
    <source>
        <dbReference type="ARBA" id="ARBA00023264"/>
    </source>
</evidence>
<dbReference type="InterPro" id="IPR000374">
    <property type="entry name" value="PC_trans"/>
</dbReference>
<evidence type="ECO:0000256" key="10">
    <source>
        <dbReference type="ARBA" id="ARBA00022679"/>
    </source>
</evidence>
<evidence type="ECO:0000256" key="9">
    <source>
        <dbReference type="ARBA" id="ARBA00022516"/>
    </source>
</evidence>
<evidence type="ECO:0000256" key="5">
    <source>
        <dbReference type="ARBA" id="ARBA00010185"/>
    </source>
</evidence>
<dbReference type="KEGG" id="bpsi:IX83_04325"/>
<dbReference type="STRING" id="1072685.IX83_04325"/>
<dbReference type="PANTHER" id="PTHR46382:SF1">
    <property type="entry name" value="PHOSPHATIDATE CYTIDYLYLTRANSFERASE"/>
    <property type="match status" value="1"/>
</dbReference>
<feature type="transmembrane region" description="Helical" evidence="19">
    <location>
        <begin position="27"/>
        <end position="48"/>
    </location>
</feature>
<feature type="transmembrane region" description="Helical" evidence="19">
    <location>
        <begin position="149"/>
        <end position="170"/>
    </location>
</feature>
<dbReference type="GO" id="GO:0016024">
    <property type="term" value="P:CDP-diacylglycerol biosynthetic process"/>
    <property type="evidence" value="ECO:0007669"/>
    <property type="project" value="UniProtKB-UniPathway"/>
</dbReference>
<dbReference type="AlphaFoldDB" id="A0A077DDE4"/>
<dbReference type="UniPathway" id="UPA00557">
    <property type="reaction ID" value="UER00614"/>
</dbReference>
<comment type="pathway">
    <text evidence="3 18">Phospholipid metabolism; CDP-diacylglycerol biosynthesis; CDP-diacylglycerol from sn-glycerol 3-phosphate: step 3/3.</text>
</comment>
<keyword evidence="11 18" id="KW-0812">Transmembrane</keyword>
<dbReference type="Proteomes" id="UP000028945">
    <property type="component" value="Chromosome"/>
</dbReference>
<protein>
    <recommendedName>
        <fullName evidence="7 18">Phosphatidate cytidylyltransferase</fullName>
        <ecNumber evidence="6 18">2.7.7.41</ecNumber>
    </recommendedName>
</protein>
<sequence>MLLKRIITAVVLFVILLITTLSNNPVYFGLFSALLASLCVWEMLRMIYTPNANKYLNLMVYYAVPAAIYGLFCLMMTHPAWIEAVLGGFFYLNILLAFSWLIIAPMIMIAREKALPKLSVQLFIGIFCILSMISTWMTVYTSYTFGKNAGILFLISWMAIVWAADIMAYFGGKYFGGRKLVVSISPGKTLSGALCGIAAGVFWTCLSVAFNGSFGHALYANPYSLDWSAPIIAGLVISVLSIVGDLFESMIKRYVGVKDSSQLLPGHGGVWDRMDSLLAIAPVIYIFWYLSGLQ</sequence>
<keyword evidence="16" id="KW-0594">Phospholipid biosynthesis</keyword>
<keyword evidence="12 18" id="KW-0548">Nucleotidyltransferase</keyword>
<keyword evidence="21" id="KW-1185">Reference proteome</keyword>
<feature type="transmembrane region" description="Helical" evidence="19">
    <location>
        <begin position="88"/>
        <end position="110"/>
    </location>
</feature>
<keyword evidence="17" id="KW-1208">Phospholipid metabolism</keyword>
<evidence type="ECO:0000256" key="18">
    <source>
        <dbReference type="RuleBase" id="RU003938"/>
    </source>
</evidence>
<feature type="transmembrane region" description="Helical" evidence="19">
    <location>
        <begin position="60"/>
        <end position="82"/>
    </location>
</feature>
<comment type="catalytic activity">
    <reaction evidence="1 18">
        <text>a 1,2-diacyl-sn-glycero-3-phosphate + CTP + H(+) = a CDP-1,2-diacyl-sn-glycerol + diphosphate</text>
        <dbReference type="Rhea" id="RHEA:16229"/>
        <dbReference type="ChEBI" id="CHEBI:15378"/>
        <dbReference type="ChEBI" id="CHEBI:33019"/>
        <dbReference type="ChEBI" id="CHEBI:37563"/>
        <dbReference type="ChEBI" id="CHEBI:58332"/>
        <dbReference type="ChEBI" id="CHEBI:58608"/>
        <dbReference type="EC" id="2.7.7.41"/>
    </reaction>
</comment>
<evidence type="ECO:0000256" key="3">
    <source>
        <dbReference type="ARBA" id="ARBA00005119"/>
    </source>
</evidence>
<evidence type="ECO:0000256" key="14">
    <source>
        <dbReference type="ARBA" id="ARBA00023098"/>
    </source>
</evidence>
<dbReference type="EMBL" id="CP009238">
    <property type="protein sequence ID" value="AIL32634.1"/>
    <property type="molecule type" value="Genomic_DNA"/>
</dbReference>
<comment type="pathway">
    <text evidence="4">Lipid metabolism.</text>
</comment>
<dbReference type="GO" id="GO:0005886">
    <property type="term" value="C:plasma membrane"/>
    <property type="evidence" value="ECO:0007669"/>
    <property type="project" value="UniProtKB-SubCell"/>
</dbReference>
<comment type="similarity">
    <text evidence="5 18">Belongs to the CDS family.</text>
</comment>
<gene>
    <name evidence="20" type="ORF">IX83_04325</name>
</gene>
<dbReference type="GO" id="GO:0004605">
    <property type="term" value="F:phosphatidate cytidylyltransferase activity"/>
    <property type="evidence" value="ECO:0007669"/>
    <property type="project" value="UniProtKB-EC"/>
</dbReference>
<evidence type="ECO:0000256" key="12">
    <source>
        <dbReference type="ARBA" id="ARBA00022695"/>
    </source>
</evidence>
<evidence type="ECO:0000256" key="2">
    <source>
        <dbReference type="ARBA" id="ARBA00004651"/>
    </source>
</evidence>
<dbReference type="OrthoDB" id="9799199at2"/>
<keyword evidence="13 19" id="KW-1133">Transmembrane helix</keyword>
<evidence type="ECO:0000256" key="8">
    <source>
        <dbReference type="ARBA" id="ARBA00022475"/>
    </source>
</evidence>
<evidence type="ECO:0000256" key="13">
    <source>
        <dbReference type="ARBA" id="ARBA00022989"/>
    </source>
</evidence>
<evidence type="ECO:0000313" key="20">
    <source>
        <dbReference type="EMBL" id="AIL32634.1"/>
    </source>
</evidence>
<feature type="transmembrane region" description="Helical" evidence="19">
    <location>
        <begin position="190"/>
        <end position="210"/>
    </location>
</feature>
<evidence type="ECO:0000256" key="6">
    <source>
        <dbReference type="ARBA" id="ARBA00012487"/>
    </source>
</evidence>
<organism evidence="20 21">
    <name type="scientific">Basilea psittacipulmonis DSM 24701</name>
    <dbReference type="NCBI Taxonomy" id="1072685"/>
    <lineage>
        <taxon>Bacteria</taxon>
        <taxon>Pseudomonadati</taxon>
        <taxon>Pseudomonadota</taxon>
        <taxon>Betaproteobacteria</taxon>
        <taxon>Burkholderiales</taxon>
        <taxon>Alcaligenaceae</taxon>
        <taxon>Basilea</taxon>
    </lineage>
</organism>
<dbReference type="EC" id="2.7.7.41" evidence="6 18"/>
<keyword evidence="10 18" id="KW-0808">Transferase</keyword>
<reference evidence="20 21" key="1">
    <citation type="journal article" date="2014" name="BMC Genomics">
        <title>A genomic perspective on a new bacterial genus and species from the Alcaligenaceae family, Basilea psittacipulmonis.</title>
        <authorList>
            <person name="Whiteson K.L."/>
            <person name="Hernandez D."/>
            <person name="Lazarevic V."/>
            <person name="Gaia N."/>
            <person name="Farinelli L."/>
            <person name="Francois P."/>
            <person name="Pilo P."/>
            <person name="Frey J."/>
            <person name="Schrenzel J."/>
        </authorList>
    </citation>
    <scope>NUCLEOTIDE SEQUENCE [LARGE SCALE GENOMIC DNA]</scope>
    <source>
        <strain evidence="20 21">DSM 24701</strain>
    </source>
</reference>
<feature type="transmembrane region" description="Helical" evidence="19">
    <location>
        <begin position="5"/>
        <end position="21"/>
    </location>
</feature>
<dbReference type="Pfam" id="PF01148">
    <property type="entry name" value="CTP_transf_1"/>
    <property type="match status" value="1"/>
</dbReference>
<dbReference type="eggNOG" id="COG0575">
    <property type="taxonomic scope" value="Bacteria"/>
</dbReference>
<accession>A0A077DDE4</accession>
<keyword evidence="8" id="KW-1003">Cell membrane</keyword>
<keyword evidence="9" id="KW-0444">Lipid biosynthesis</keyword>
<feature type="transmembrane region" description="Helical" evidence="19">
    <location>
        <begin position="230"/>
        <end position="249"/>
    </location>
</feature>
<feature type="transmembrane region" description="Helical" evidence="19">
    <location>
        <begin position="270"/>
        <end position="290"/>
    </location>
</feature>
<feature type="transmembrane region" description="Helical" evidence="19">
    <location>
        <begin position="122"/>
        <end position="143"/>
    </location>
</feature>
<dbReference type="HOGENOM" id="CLU_037294_1_2_4"/>
<proteinExistence type="inferred from homology"/>
<comment type="subcellular location">
    <subcellularLocation>
        <location evidence="2">Cell membrane</location>
        <topology evidence="2">Multi-pass membrane protein</topology>
    </subcellularLocation>
</comment>
<dbReference type="PROSITE" id="PS01315">
    <property type="entry name" value="CDS"/>
    <property type="match status" value="1"/>
</dbReference>
<evidence type="ECO:0000256" key="19">
    <source>
        <dbReference type="SAM" id="Phobius"/>
    </source>
</evidence>
<evidence type="ECO:0000256" key="7">
    <source>
        <dbReference type="ARBA" id="ARBA00019373"/>
    </source>
</evidence>
<name>A0A077DDE4_9BURK</name>
<evidence type="ECO:0000256" key="4">
    <source>
        <dbReference type="ARBA" id="ARBA00005189"/>
    </source>
</evidence>
<keyword evidence="14" id="KW-0443">Lipid metabolism</keyword>
<evidence type="ECO:0000313" key="21">
    <source>
        <dbReference type="Proteomes" id="UP000028945"/>
    </source>
</evidence>
<evidence type="ECO:0000256" key="1">
    <source>
        <dbReference type="ARBA" id="ARBA00001698"/>
    </source>
</evidence>
<keyword evidence="15 19" id="KW-0472">Membrane</keyword>
<dbReference type="RefSeq" id="WP_038499561.1">
    <property type="nucleotide sequence ID" value="NZ_AFWK01000057.1"/>
</dbReference>